<protein>
    <submittedName>
        <fullName evidence="2">Uncharacterized protein</fullName>
    </submittedName>
</protein>
<proteinExistence type="predicted"/>
<evidence type="ECO:0000313" key="2">
    <source>
        <dbReference type="EnsemblPlants" id="HORVU.MOREX.r3.1HG0075910.1.CDS1"/>
    </source>
</evidence>
<evidence type="ECO:0000256" key="1">
    <source>
        <dbReference type="SAM" id="MobiDB-lite"/>
    </source>
</evidence>
<keyword evidence="3" id="KW-1185">Reference proteome</keyword>
<evidence type="ECO:0000313" key="3">
    <source>
        <dbReference type="Proteomes" id="UP000011116"/>
    </source>
</evidence>
<dbReference type="EnsemblPlants" id="HORVU.MOREX.r3.1HG0075910.1">
    <property type="protein sequence ID" value="HORVU.MOREX.r3.1HG0075910.1.CDS1"/>
    <property type="gene ID" value="HORVU.MOREX.r3.1HG0075910"/>
</dbReference>
<dbReference type="AlphaFoldDB" id="A0A8I6WI47"/>
<reference evidence="2" key="3">
    <citation type="submission" date="2022-01" db="UniProtKB">
        <authorList>
            <consortium name="EnsemblPlants"/>
        </authorList>
    </citation>
    <scope>IDENTIFICATION</scope>
    <source>
        <strain evidence="2">subsp. vulgare</strain>
    </source>
</reference>
<feature type="region of interest" description="Disordered" evidence="1">
    <location>
        <begin position="66"/>
        <end position="97"/>
    </location>
</feature>
<feature type="compositionally biased region" description="Basic and acidic residues" evidence="1">
    <location>
        <begin position="83"/>
        <end position="97"/>
    </location>
</feature>
<dbReference type="Proteomes" id="UP000011116">
    <property type="component" value="Chromosome 1H"/>
</dbReference>
<name>A0A8I6WI47_HORVV</name>
<dbReference type="Gramene" id="HORVU.MOREX.r2.1HG0061510.1">
    <property type="protein sequence ID" value="HORVU.MOREX.r2.1HG0061510.1.CDS.1"/>
    <property type="gene ID" value="HORVU.MOREX.r2.1HG0061510"/>
</dbReference>
<accession>A0A8I6WI47</accession>
<reference evidence="2" key="2">
    <citation type="submission" date="2020-10" db="EMBL/GenBank/DDBJ databases">
        <authorList>
            <person name="Scholz U."/>
            <person name="Mascher M."/>
            <person name="Fiebig A."/>
        </authorList>
    </citation>
    <scope>NUCLEOTIDE SEQUENCE [LARGE SCALE GENOMIC DNA]</scope>
    <source>
        <strain evidence="2">cv. Morex</strain>
    </source>
</reference>
<dbReference type="Gramene" id="HORVU.MOREX.r3.1HG0075910.1">
    <property type="protein sequence ID" value="HORVU.MOREX.r3.1HG0075910.1.CDS1"/>
    <property type="gene ID" value="HORVU.MOREX.r3.1HG0075910"/>
</dbReference>
<sequence length="141" mass="15513">MCSRSTPLPFRSRSANPLYKGTKSNRVALNTAVPNKTCCKFLPRVTSVAPSSSPLLHVTRGEQRLRSCPAARSNDGTTAGEPEALREANGKQGGERVARRKGAVQEVFEGLYICGYVLCYRLGELVSYKVKEAIAKLRKRR</sequence>
<reference evidence="3" key="1">
    <citation type="journal article" date="2012" name="Nature">
        <title>A physical, genetic and functional sequence assembly of the barley genome.</title>
        <authorList>
            <consortium name="The International Barley Genome Sequencing Consortium"/>
            <person name="Mayer K.F."/>
            <person name="Waugh R."/>
            <person name="Brown J.W."/>
            <person name="Schulman A."/>
            <person name="Langridge P."/>
            <person name="Platzer M."/>
            <person name="Fincher G.B."/>
            <person name="Muehlbauer G.J."/>
            <person name="Sato K."/>
            <person name="Close T.J."/>
            <person name="Wise R.P."/>
            <person name="Stein N."/>
        </authorList>
    </citation>
    <scope>NUCLEOTIDE SEQUENCE [LARGE SCALE GENOMIC DNA]</scope>
    <source>
        <strain evidence="3">cv. Morex</strain>
    </source>
</reference>
<organism evidence="2 3">
    <name type="scientific">Hordeum vulgare subsp. vulgare</name>
    <name type="common">Domesticated barley</name>
    <dbReference type="NCBI Taxonomy" id="112509"/>
    <lineage>
        <taxon>Eukaryota</taxon>
        <taxon>Viridiplantae</taxon>
        <taxon>Streptophyta</taxon>
        <taxon>Embryophyta</taxon>
        <taxon>Tracheophyta</taxon>
        <taxon>Spermatophyta</taxon>
        <taxon>Magnoliopsida</taxon>
        <taxon>Liliopsida</taxon>
        <taxon>Poales</taxon>
        <taxon>Poaceae</taxon>
        <taxon>BOP clade</taxon>
        <taxon>Pooideae</taxon>
        <taxon>Triticodae</taxon>
        <taxon>Triticeae</taxon>
        <taxon>Hordeinae</taxon>
        <taxon>Hordeum</taxon>
    </lineage>
</organism>